<dbReference type="RefSeq" id="XP_022404108.1">
    <property type="nucleotide sequence ID" value="XM_022544266.1"/>
</dbReference>
<feature type="signal peptide" evidence="1">
    <location>
        <begin position="1"/>
        <end position="17"/>
    </location>
</feature>
<reference evidence="4" key="1">
    <citation type="journal article" date="2017" name="Genome Biol.">
        <title>Comparative genomics reveals high biological diversity and specific adaptations in the industrially and medically important fungal genus Aspergillus.</title>
        <authorList>
            <person name="de Vries R.P."/>
            <person name="Riley R."/>
            <person name="Wiebenga A."/>
            <person name="Aguilar-Osorio G."/>
            <person name="Amillis S."/>
            <person name="Uchima C.A."/>
            <person name="Anderluh G."/>
            <person name="Asadollahi M."/>
            <person name="Askin M."/>
            <person name="Barry K."/>
            <person name="Battaglia E."/>
            <person name="Bayram O."/>
            <person name="Benocci T."/>
            <person name="Braus-Stromeyer S.A."/>
            <person name="Caldana C."/>
            <person name="Canovas D."/>
            <person name="Cerqueira G.C."/>
            <person name="Chen F."/>
            <person name="Chen W."/>
            <person name="Choi C."/>
            <person name="Clum A."/>
            <person name="Dos Santos R.A."/>
            <person name="Damasio A.R."/>
            <person name="Diallinas G."/>
            <person name="Emri T."/>
            <person name="Fekete E."/>
            <person name="Flipphi M."/>
            <person name="Freyberg S."/>
            <person name="Gallo A."/>
            <person name="Gournas C."/>
            <person name="Habgood R."/>
            <person name="Hainaut M."/>
            <person name="Harispe M.L."/>
            <person name="Henrissat B."/>
            <person name="Hilden K.S."/>
            <person name="Hope R."/>
            <person name="Hossain A."/>
            <person name="Karabika E."/>
            <person name="Karaffa L."/>
            <person name="Karanyi Z."/>
            <person name="Krasevec N."/>
            <person name="Kuo A."/>
            <person name="Kusch H."/>
            <person name="LaButti K."/>
            <person name="Lagendijk E.L."/>
            <person name="Lapidus A."/>
            <person name="Levasseur A."/>
            <person name="Lindquist E."/>
            <person name="Lipzen A."/>
            <person name="Logrieco A.F."/>
            <person name="MacCabe A."/>
            <person name="Maekelae M.R."/>
            <person name="Malavazi I."/>
            <person name="Melin P."/>
            <person name="Meyer V."/>
            <person name="Mielnichuk N."/>
            <person name="Miskei M."/>
            <person name="Molnar A.P."/>
            <person name="Mule G."/>
            <person name="Ngan C.Y."/>
            <person name="Orejas M."/>
            <person name="Orosz E."/>
            <person name="Ouedraogo J.P."/>
            <person name="Overkamp K.M."/>
            <person name="Park H.-S."/>
            <person name="Perrone G."/>
            <person name="Piumi F."/>
            <person name="Punt P.J."/>
            <person name="Ram A.F."/>
            <person name="Ramon A."/>
            <person name="Rauscher S."/>
            <person name="Record E."/>
            <person name="Riano-Pachon D.M."/>
            <person name="Robert V."/>
            <person name="Roehrig J."/>
            <person name="Ruller R."/>
            <person name="Salamov A."/>
            <person name="Salih N.S."/>
            <person name="Samson R.A."/>
            <person name="Sandor E."/>
            <person name="Sanguinetti M."/>
            <person name="Schuetze T."/>
            <person name="Sepcic K."/>
            <person name="Shelest E."/>
            <person name="Sherlock G."/>
            <person name="Sophianopoulou V."/>
            <person name="Squina F.M."/>
            <person name="Sun H."/>
            <person name="Susca A."/>
            <person name="Todd R.B."/>
            <person name="Tsang A."/>
            <person name="Unkles S.E."/>
            <person name="van de Wiele N."/>
            <person name="van Rossen-Uffink D."/>
            <person name="Oliveira J.V."/>
            <person name="Vesth T.C."/>
            <person name="Visser J."/>
            <person name="Yu J.-H."/>
            <person name="Zhou M."/>
            <person name="Andersen M.R."/>
            <person name="Archer D.B."/>
            <person name="Baker S.E."/>
            <person name="Benoit I."/>
            <person name="Brakhage A.A."/>
            <person name="Braus G.H."/>
            <person name="Fischer R."/>
            <person name="Frisvad J.C."/>
            <person name="Goldman G.H."/>
            <person name="Houbraken J."/>
            <person name="Oakley B."/>
            <person name="Pocsi I."/>
            <person name="Scazzocchio C."/>
            <person name="Seiboth B."/>
            <person name="vanKuyk P.A."/>
            <person name="Wortman J."/>
            <person name="Dyer P.S."/>
            <person name="Grigoriev I.V."/>
        </authorList>
    </citation>
    <scope>NUCLEOTIDE SEQUENCE [LARGE SCALE GENOMIC DNA]</scope>
    <source>
        <strain evidence="4">CBS 516.65</strain>
    </source>
</reference>
<dbReference type="AlphaFoldDB" id="A0A1L9VU39"/>
<dbReference type="PANTHER" id="PTHR12203:SF107">
    <property type="entry name" value="GLYCOSYL TRANSFERASE CAP10 DOMAIN-CONTAINING PROTEIN"/>
    <property type="match status" value="1"/>
</dbReference>
<feature type="domain" description="Glycosyl transferase CAP10" evidence="2">
    <location>
        <begin position="164"/>
        <end position="405"/>
    </location>
</feature>
<name>A0A1L9VU39_ASPGL</name>
<dbReference type="VEuPathDB" id="FungiDB:ASPGLDRAFT_33131"/>
<dbReference type="EMBL" id="KV878891">
    <property type="protein sequence ID" value="OJJ87419.1"/>
    <property type="molecule type" value="Genomic_DNA"/>
</dbReference>
<evidence type="ECO:0000313" key="3">
    <source>
        <dbReference type="EMBL" id="OJJ87419.1"/>
    </source>
</evidence>
<dbReference type="OrthoDB" id="202415at2759"/>
<dbReference type="GeneID" id="34460527"/>
<dbReference type="PANTHER" id="PTHR12203">
    <property type="entry name" value="KDEL LYS-ASP-GLU-LEU CONTAINING - RELATED"/>
    <property type="match status" value="1"/>
</dbReference>
<keyword evidence="4" id="KW-1185">Reference proteome</keyword>
<dbReference type="Pfam" id="PF05686">
    <property type="entry name" value="Glyco_transf_90"/>
    <property type="match status" value="1"/>
</dbReference>
<dbReference type="InterPro" id="IPR006598">
    <property type="entry name" value="CAP10"/>
</dbReference>
<dbReference type="SMART" id="SM00672">
    <property type="entry name" value="CAP10"/>
    <property type="match status" value="1"/>
</dbReference>
<dbReference type="InterPro" id="IPR051091">
    <property type="entry name" value="O-Glucosyltr/Glycosyltrsf_90"/>
</dbReference>
<proteinExistence type="predicted"/>
<sequence length="439" mass="50493">MVIFAAFVYLMWFGMNSDRDNVHPLLTQLIPAGHCTCQTSTSFQCSDCLSCLTLDASENTSTQTYDYHRDAHNISLEKDQCNAFFPGLYKDIHRGVEYWTKRASITTKDLKDTPLQKGMARASIYNGELYVIATCAKGEDHRRKIVATLSAMYRILSATPNRAAIPNIEFIFSVEDRVDDVNANGHAVWVYSRKATEESVWLILDFGFWSWGHLSNDIGPYYTQAMDKVLATESGVSFHAKEKKLVWRGKPSFAPKLRRALLDIARSKKWGDVKELDWSRKANFLSMEGHCRYMFIAHVEGRAYSASLKYRQACRSVIIAHKLQYIQHHHYLLTSSGPHQNYVEVERDFSDLPEAMDSLLQTPRKAERIANNNIKTFRERYLTPAAEACYWQELWDGWAEVSRGDIERDVPGYKRGLRFESFLLLGSGDMLRFSFSEYE</sequence>
<protein>
    <recommendedName>
        <fullName evidence="2">Glycosyl transferase CAP10 domain-containing protein</fullName>
    </recommendedName>
</protein>
<evidence type="ECO:0000256" key="1">
    <source>
        <dbReference type="SAM" id="SignalP"/>
    </source>
</evidence>
<feature type="chain" id="PRO_5013245314" description="Glycosyl transferase CAP10 domain-containing protein" evidence="1">
    <location>
        <begin position="18"/>
        <end position="439"/>
    </location>
</feature>
<accession>A0A1L9VU39</accession>
<evidence type="ECO:0000259" key="2">
    <source>
        <dbReference type="SMART" id="SM00672"/>
    </source>
</evidence>
<keyword evidence="1" id="KW-0732">Signal</keyword>
<dbReference type="Proteomes" id="UP000184300">
    <property type="component" value="Unassembled WGS sequence"/>
</dbReference>
<gene>
    <name evidence="3" type="ORF">ASPGLDRAFT_33131</name>
</gene>
<organism evidence="3 4">
    <name type="scientific">Aspergillus glaucus CBS 516.65</name>
    <dbReference type="NCBI Taxonomy" id="1160497"/>
    <lineage>
        <taxon>Eukaryota</taxon>
        <taxon>Fungi</taxon>
        <taxon>Dikarya</taxon>
        <taxon>Ascomycota</taxon>
        <taxon>Pezizomycotina</taxon>
        <taxon>Eurotiomycetes</taxon>
        <taxon>Eurotiomycetidae</taxon>
        <taxon>Eurotiales</taxon>
        <taxon>Aspergillaceae</taxon>
        <taxon>Aspergillus</taxon>
        <taxon>Aspergillus subgen. Aspergillus</taxon>
    </lineage>
</organism>
<evidence type="ECO:0000313" key="4">
    <source>
        <dbReference type="Proteomes" id="UP000184300"/>
    </source>
</evidence>